<evidence type="ECO:0000256" key="1">
    <source>
        <dbReference type="ARBA" id="ARBA00006611"/>
    </source>
</evidence>
<dbReference type="GO" id="GO:0016887">
    <property type="term" value="F:ATP hydrolysis activity"/>
    <property type="evidence" value="ECO:0007669"/>
    <property type="project" value="InterPro"/>
</dbReference>
<dbReference type="PANTHER" id="PTHR30486">
    <property type="entry name" value="TWITCHING MOTILITY PROTEIN PILT"/>
    <property type="match status" value="1"/>
</dbReference>
<dbReference type="Pfam" id="PF00437">
    <property type="entry name" value="T2SSE"/>
    <property type="match status" value="1"/>
</dbReference>
<accession>A0A0F4NQ58</accession>
<dbReference type="SUPFAM" id="SSF52540">
    <property type="entry name" value="P-loop containing nucleoside triphosphate hydrolases"/>
    <property type="match status" value="1"/>
</dbReference>
<feature type="region of interest" description="Disordered" evidence="2">
    <location>
        <begin position="20"/>
        <end position="48"/>
    </location>
</feature>
<name>A0A0F4NQ58_9VIBR</name>
<protein>
    <submittedName>
        <fullName evidence="4">Pilus assembly protein CpaF</fullName>
    </submittedName>
</protein>
<dbReference type="CDD" id="cd01130">
    <property type="entry name" value="VirB11-like_ATPase"/>
    <property type="match status" value="1"/>
</dbReference>
<evidence type="ECO:0000259" key="3">
    <source>
        <dbReference type="Pfam" id="PF00437"/>
    </source>
</evidence>
<feature type="compositionally biased region" description="Polar residues" evidence="2">
    <location>
        <begin position="21"/>
        <end position="39"/>
    </location>
</feature>
<gene>
    <name evidence="4" type="ORF">TW81_01435</name>
</gene>
<evidence type="ECO:0000313" key="4">
    <source>
        <dbReference type="EMBL" id="KJY85014.1"/>
    </source>
</evidence>
<dbReference type="InterPro" id="IPR050921">
    <property type="entry name" value="T4SS_GSP_E_ATPase"/>
</dbReference>
<organism evidence="4 5">
    <name type="scientific">Vibrio galatheae</name>
    <dbReference type="NCBI Taxonomy" id="579748"/>
    <lineage>
        <taxon>Bacteria</taxon>
        <taxon>Pseudomonadati</taxon>
        <taxon>Pseudomonadota</taxon>
        <taxon>Gammaproteobacteria</taxon>
        <taxon>Vibrionales</taxon>
        <taxon>Vibrionaceae</taxon>
        <taxon>Vibrio</taxon>
    </lineage>
</organism>
<reference evidence="4 5" key="1">
    <citation type="journal article" date="2015" name="BMC Genomics">
        <title>Genome mining reveals unlocked bioactive potential of marine Gram-negative bacteria.</title>
        <authorList>
            <person name="Machado H."/>
            <person name="Sonnenschein E.C."/>
            <person name="Melchiorsen J."/>
            <person name="Gram L."/>
        </authorList>
    </citation>
    <scope>NUCLEOTIDE SEQUENCE [LARGE SCALE GENOMIC DNA]</scope>
    <source>
        <strain evidence="4 5">S2757</strain>
    </source>
</reference>
<dbReference type="Proteomes" id="UP000033673">
    <property type="component" value="Unassembled WGS sequence"/>
</dbReference>
<feature type="domain" description="Bacterial type II secretion system protein E" evidence="3">
    <location>
        <begin position="138"/>
        <end position="415"/>
    </location>
</feature>
<dbReference type="AlphaFoldDB" id="A0A0F4NQ58"/>
<evidence type="ECO:0000313" key="5">
    <source>
        <dbReference type="Proteomes" id="UP000033673"/>
    </source>
</evidence>
<dbReference type="Gene3D" id="3.30.450.380">
    <property type="match status" value="1"/>
</dbReference>
<comment type="similarity">
    <text evidence="1">Belongs to the GSP E family.</text>
</comment>
<dbReference type="EMBL" id="JXXV01000005">
    <property type="protein sequence ID" value="KJY85014.1"/>
    <property type="molecule type" value="Genomic_DNA"/>
</dbReference>
<dbReference type="PATRIC" id="fig|579748.3.peg.296"/>
<proteinExistence type="inferred from homology"/>
<dbReference type="RefSeq" id="WP_045953946.1">
    <property type="nucleotide sequence ID" value="NZ_JXXV01000005.1"/>
</dbReference>
<sequence length="490" mass="54693">MFFKRKNLNPELQEKVDALELQSQERATENENIQQQGGASSDNNSLKDKKKIEAEAKGKVVEETRKQLALEQEVKRYYHQRLLETLDLGLLASLDPERAKADLHDAIIQLMADDQTHALSAEGRKRVIQQIEDEVFGLGPLEPLLHDSTVSDILVNGPKHVFVERRGKLEQTPYTFLDERHLRNIIDRIVSQVGRRIDEASPMVDARLADGSRVNAIIPPLALDGSSVSIRRFAVEKLNMGNLLEFNSLSPEMAQFVEAAVNGALNVLISGGTGSGKTTTLNIFSNFIPSDDRIVTIEDSAELQLQQPHVVRLETRPANLEGKGEITQRDLVKNSLRMRPDRIVLGEVRGAEAVDMLAAMNTGHDGSLATIHANTPRDALSRVENMFAMAGWNMSAKNLRSQIASAIHLVVQMERQEDGKRRMVSICEINGMEGEIITMSELFRFNRQGMDEEGNVLGYYTATGIVPQCHDQLSKKGLHLPFDIFNEKFS</sequence>
<dbReference type="Gene3D" id="3.40.50.300">
    <property type="entry name" value="P-loop containing nucleotide triphosphate hydrolases"/>
    <property type="match status" value="1"/>
</dbReference>
<dbReference type="OrthoDB" id="9810761at2"/>
<dbReference type="STRING" id="579748.TW81_01435"/>
<dbReference type="PANTHER" id="PTHR30486:SF15">
    <property type="entry name" value="TYPE II_IV SECRETION SYSTEM ATPASE"/>
    <property type="match status" value="1"/>
</dbReference>
<dbReference type="InterPro" id="IPR001482">
    <property type="entry name" value="T2SS/T4SS_dom"/>
</dbReference>
<comment type="caution">
    <text evidence="4">The sequence shown here is derived from an EMBL/GenBank/DDBJ whole genome shotgun (WGS) entry which is preliminary data.</text>
</comment>
<evidence type="ECO:0000256" key="2">
    <source>
        <dbReference type="SAM" id="MobiDB-lite"/>
    </source>
</evidence>
<keyword evidence="5" id="KW-1185">Reference proteome</keyword>
<dbReference type="InterPro" id="IPR027417">
    <property type="entry name" value="P-loop_NTPase"/>
</dbReference>